<accession>A0A183I956</accession>
<proteinExistence type="predicted"/>
<gene>
    <name evidence="1" type="ORF">SBAD_LOCUS150</name>
</gene>
<keyword evidence="2" id="KW-1185">Reference proteome</keyword>
<dbReference type="AlphaFoldDB" id="A0A183I956"/>
<evidence type="ECO:0000313" key="2">
    <source>
        <dbReference type="Proteomes" id="UP000270296"/>
    </source>
</evidence>
<protein>
    <submittedName>
        <fullName evidence="3">DUF5655 domain-containing protein</fullName>
    </submittedName>
</protein>
<dbReference type="EMBL" id="UZAM01000244">
    <property type="protein sequence ID" value="VDO80119.1"/>
    <property type="molecule type" value="Genomic_DNA"/>
</dbReference>
<evidence type="ECO:0000313" key="1">
    <source>
        <dbReference type="EMBL" id="VDO80119.1"/>
    </source>
</evidence>
<reference evidence="3" key="1">
    <citation type="submission" date="2016-06" db="UniProtKB">
        <authorList>
            <consortium name="WormBaseParasite"/>
        </authorList>
    </citation>
    <scope>IDENTIFICATION</scope>
</reference>
<dbReference type="WBParaSite" id="SBAD_0000016201-mRNA-1">
    <property type="protein sequence ID" value="SBAD_0000016201-mRNA-1"/>
    <property type="gene ID" value="SBAD_0000016201"/>
</dbReference>
<reference evidence="1 2" key="2">
    <citation type="submission" date="2018-11" db="EMBL/GenBank/DDBJ databases">
        <authorList>
            <consortium name="Pathogen Informatics"/>
        </authorList>
    </citation>
    <scope>NUCLEOTIDE SEQUENCE [LARGE SCALE GENOMIC DNA]</scope>
</reference>
<dbReference type="Proteomes" id="UP000270296">
    <property type="component" value="Unassembled WGS sequence"/>
</dbReference>
<sequence length="129" mass="14854">MYASEFASSTTESLFESLFSGDVICQLLEGLSEVLQRRNDGERCWRVTAKGKSRVHVTFCNTDAKNPDCSIRVKWHQHPVGDTKGLHSIDTFVRNVNLRKHFQIEDFDDEFFDNVLQLLFNQNGLRGRS</sequence>
<organism evidence="3">
    <name type="scientific">Soboliphyme baturini</name>
    <dbReference type="NCBI Taxonomy" id="241478"/>
    <lineage>
        <taxon>Eukaryota</taxon>
        <taxon>Metazoa</taxon>
        <taxon>Ecdysozoa</taxon>
        <taxon>Nematoda</taxon>
        <taxon>Enoplea</taxon>
        <taxon>Dorylaimia</taxon>
        <taxon>Dioctophymatida</taxon>
        <taxon>Dioctophymatoidea</taxon>
        <taxon>Soboliphymatidae</taxon>
        <taxon>Soboliphyme</taxon>
    </lineage>
</organism>
<evidence type="ECO:0000313" key="3">
    <source>
        <dbReference type="WBParaSite" id="SBAD_0000016201-mRNA-1"/>
    </source>
</evidence>
<name>A0A183I956_9BILA</name>